<comment type="similarity">
    <text evidence="2">Belongs to the sphingomyelin synthase family.</text>
</comment>
<evidence type="ECO:0000256" key="5">
    <source>
        <dbReference type="ARBA" id="ARBA00022919"/>
    </source>
</evidence>
<evidence type="ECO:0000259" key="11">
    <source>
        <dbReference type="Pfam" id="PF14360"/>
    </source>
</evidence>
<evidence type="ECO:0000256" key="9">
    <source>
        <dbReference type="SAM" id="MobiDB-lite"/>
    </source>
</evidence>
<evidence type="ECO:0000256" key="3">
    <source>
        <dbReference type="ARBA" id="ARBA00022679"/>
    </source>
</evidence>
<dbReference type="EMBL" id="LIAE01007609">
    <property type="protein sequence ID" value="PAV78128.1"/>
    <property type="molecule type" value="Genomic_DNA"/>
</dbReference>
<comment type="caution">
    <text evidence="12">The sequence shown here is derived from an EMBL/GenBank/DDBJ whole genome shotgun (WGS) entry which is preliminary data.</text>
</comment>
<evidence type="ECO:0000256" key="8">
    <source>
        <dbReference type="ARBA" id="ARBA00023136"/>
    </source>
</evidence>
<keyword evidence="5" id="KW-0746">Sphingolipid metabolism</keyword>
<dbReference type="GO" id="GO:0005789">
    <property type="term" value="C:endoplasmic reticulum membrane"/>
    <property type="evidence" value="ECO:0007669"/>
    <property type="project" value="TreeGrafter"/>
</dbReference>
<evidence type="ECO:0000256" key="6">
    <source>
        <dbReference type="ARBA" id="ARBA00022989"/>
    </source>
</evidence>
<evidence type="ECO:0000256" key="7">
    <source>
        <dbReference type="ARBA" id="ARBA00023098"/>
    </source>
</evidence>
<dbReference type="GO" id="GO:0033188">
    <property type="term" value="F:sphingomyelin synthase activity"/>
    <property type="evidence" value="ECO:0007669"/>
    <property type="project" value="TreeGrafter"/>
</dbReference>
<dbReference type="GO" id="GO:0006686">
    <property type="term" value="P:sphingomyelin biosynthetic process"/>
    <property type="evidence" value="ECO:0007669"/>
    <property type="project" value="TreeGrafter"/>
</dbReference>
<dbReference type="GO" id="GO:0000139">
    <property type="term" value="C:Golgi membrane"/>
    <property type="evidence" value="ECO:0007669"/>
    <property type="project" value="TreeGrafter"/>
</dbReference>
<feature type="transmembrane region" description="Helical" evidence="10">
    <location>
        <begin position="129"/>
        <end position="148"/>
    </location>
</feature>
<dbReference type="GO" id="GO:0047493">
    <property type="term" value="F:ceramide cholinephosphotransferase activity"/>
    <property type="evidence" value="ECO:0007669"/>
    <property type="project" value="TreeGrafter"/>
</dbReference>
<protein>
    <recommendedName>
        <fullName evidence="11">Sphingomyelin synthase-like domain-containing protein</fullName>
    </recommendedName>
</protein>
<dbReference type="InterPro" id="IPR025749">
    <property type="entry name" value="Sphingomyelin_synth-like_dom"/>
</dbReference>
<feature type="transmembrane region" description="Helical" evidence="10">
    <location>
        <begin position="96"/>
        <end position="117"/>
    </location>
</feature>
<gene>
    <name evidence="12" type="ORF">WR25_01867</name>
</gene>
<evidence type="ECO:0000256" key="10">
    <source>
        <dbReference type="SAM" id="Phobius"/>
    </source>
</evidence>
<evidence type="ECO:0000256" key="4">
    <source>
        <dbReference type="ARBA" id="ARBA00022692"/>
    </source>
</evidence>
<name>A0A2A2KW29_9BILA</name>
<dbReference type="GO" id="GO:0046513">
    <property type="term" value="P:ceramide biosynthetic process"/>
    <property type="evidence" value="ECO:0007669"/>
    <property type="project" value="TreeGrafter"/>
</dbReference>
<keyword evidence="13" id="KW-1185">Reference proteome</keyword>
<evidence type="ECO:0000256" key="1">
    <source>
        <dbReference type="ARBA" id="ARBA00004141"/>
    </source>
</evidence>
<keyword evidence="4 10" id="KW-0812">Transmembrane</keyword>
<dbReference type="PANTHER" id="PTHR21290">
    <property type="entry name" value="SPHINGOMYELIN SYNTHETASE"/>
    <property type="match status" value="1"/>
</dbReference>
<keyword evidence="7" id="KW-0443">Lipid metabolism</keyword>
<dbReference type="OrthoDB" id="422827at2759"/>
<dbReference type="PANTHER" id="PTHR21290:SF34">
    <property type="entry name" value="PHOSPHATIDYLCHOLINE:CERAMIDE CHOLINEPHOSPHOTRANSFERASE 3-RELATED"/>
    <property type="match status" value="1"/>
</dbReference>
<accession>A0A2A2KW29</accession>
<organism evidence="12 13">
    <name type="scientific">Diploscapter pachys</name>
    <dbReference type="NCBI Taxonomy" id="2018661"/>
    <lineage>
        <taxon>Eukaryota</taxon>
        <taxon>Metazoa</taxon>
        <taxon>Ecdysozoa</taxon>
        <taxon>Nematoda</taxon>
        <taxon>Chromadorea</taxon>
        <taxon>Rhabditida</taxon>
        <taxon>Rhabditina</taxon>
        <taxon>Rhabditomorpha</taxon>
        <taxon>Rhabditoidea</taxon>
        <taxon>Rhabditidae</taxon>
        <taxon>Diploscapter</taxon>
    </lineage>
</organism>
<keyword evidence="6 10" id="KW-1133">Transmembrane helix</keyword>
<feature type="transmembrane region" description="Helical" evidence="10">
    <location>
        <begin position="222"/>
        <end position="240"/>
    </location>
</feature>
<feature type="region of interest" description="Disordered" evidence="9">
    <location>
        <begin position="1"/>
        <end position="30"/>
    </location>
</feature>
<sequence length="336" mass="38011">MAETDSDSASPHSHSQHSHSHSAASTTSAGGGGNRMTFVQSAIGYHSLWLKLFVLFLYLFFSGLSNWAVLSYTHDIIPRDPLPDILFRLIPEQKWASFWGDMMVTACLIQLILMIVFHSFRSVILRRALFILATLYLMRSAVLLATQLPSGYTNNTVMCREQLNHSGPSVFFSRLFEQTIRLGFQEKSGMLCGDLLFSGHTLVMIICSLTIGYYIPRPIRALQWVVHACAAFGMLCLIISRTHYTIDILIAYWLSCFVFRSYHAYCEVDLCMERRRSCLSGFLFSHAVDWIESDIVPGRIENRLSIPFKDLLEKDAESRGHHKQVSLSSSSSLAFS</sequence>
<evidence type="ECO:0000313" key="13">
    <source>
        <dbReference type="Proteomes" id="UP000218231"/>
    </source>
</evidence>
<dbReference type="GO" id="GO:0005886">
    <property type="term" value="C:plasma membrane"/>
    <property type="evidence" value="ECO:0007669"/>
    <property type="project" value="TreeGrafter"/>
</dbReference>
<evidence type="ECO:0000256" key="2">
    <source>
        <dbReference type="ARBA" id="ARBA00005441"/>
    </source>
</evidence>
<keyword evidence="3" id="KW-0808">Transferase</keyword>
<proteinExistence type="inferred from homology"/>
<dbReference type="STRING" id="2018661.A0A2A2KW29"/>
<dbReference type="InterPro" id="IPR045221">
    <property type="entry name" value="Sphingomyelin_synth-like"/>
</dbReference>
<comment type="subcellular location">
    <subcellularLocation>
        <location evidence="1">Membrane</location>
        <topology evidence="1">Multi-pass membrane protein</topology>
    </subcellularLocation>
</comment>
<dbReference type="Pfam" id="PF14360">
    <property type="entry name" value="PAP2_C"/>
    <property type="match status" value="1"/>
</dbReference>
<evidence type="ECO:0000313" key="12">
    <source>
        <dbReference type="EMBL" id="PAV78128.1"/>
    </source>
</evidence>
<feature type="transmembrane region" description="Helical" evidence="10">
    <location>
        <begin position="195"/>
        <end position="215"/>
    </location>
</feature>
<keyword evidence="8 10" id="KW-0472">Membrane</keyword>
<dbReference type="Proteomes" id="UP000218231">
    <property type="component" value="Unassembled WGS sequence"/>
</dbReference>
<reference evidence="12 13" key="1">
    <citation type="journal article" date="2017" name="Curr. Biol.">
        <title>Genome architecture and evolution of a unichromosomal asexual nematode.</title>
        <authorList>
            <person name="Fradin H."/>
            <person name="Zegar C."/>
            <person name="Gutwein M."/>
            <person name="Lucas J."/>
            <person name="Kovtun M."/>
            <person name="Corcoran D."/>
            <person name="Baugh L.R."/>
            <person name="Kiontke K."/>
            <person name="Gunsalus K."/>
            <person name="Fitch D.H."/>
            <person name="Piano F."/>
        </authorList>
    </citation>
    <scope>NUCLEOTIDE SEQUENCE [LARGE SCALE GENOMIC DNA]</scope>
    <source>
        <strain evidence="12">PF1309</strain>
    </source>
</reference>
<dbReference type="AlphaFoldDB" id="A0A2A2KW29"/>
<feature type="transmembrane region" description="Helical" evidence="10">
    <location>
        <begin position="48"/>
        <end position="70"/>
    </location>
</feature>
<feature type="domain" description="Sphingomyelin synthase-like" evidence="11">
    <location>
        <begin position="192"/>
        <end position="263"/>
    </location>
</feature>